<dbReference type="WBParaSite" id="Pan_g2782.t1">
    <property type="protein sequence ID" value="Pan_g2782.t1"/>
    <property type="gene ID" value="Pan_g2782"/>
</dbReference>
<dbReference type="AlphaFoldDB" id="A0A7E4VS71"/>
<name>A0A7E4VS71_PANRE</name>
<proteinExistence type="predicted"/>
<reference evidence="3" key="2">
    <citation type="submission" date="2020-10" db="UniProtKB">
        <authorList>
            <consortium name="WormBaseParasite"/>
        </authorList>
    </citation>
    <scope>IDENTIFICATION</scope>
</reference>
<organism evidence="2 3">
    <name type="scientific">Panagrellus redivivus</name>
    <name type="common">Microworm</name>
    <dbReference type="NCBI Taxonomy" id="6233"/>
    <lineage>
        <taxon>Eukaryota</taxon>
        <taxon>Metazoa</taxon>
        <taxon>Ecdysozoa</taxon>
        <taxon>Nematoda</taxon>
        <taxon>Chromadorea</taxon>
        <taxon>Rhabditida</taxon>
        <taxon>Tylenchina</taxon>
        <taxon>Panagrolaimomorpha</taxon>
        <taxon>Panagrolaimoidea</taxon>
        <taxon>Panagrolaimidae</taxon>
        <taxon>Panagrellus</taxon>
    </lineage>
</organism>
<dbReference type="InterPro" id="IPR000718">
    <property type="entry name" value="Peptidase_M13"/>
</dbReference>
<evidence type="ECO:0000259" key="1">
    <source>
        <dbReference type="Pfam" id="PF01431"/>
    </source>
</evidence>
<dbReference type="Pfam" id="PF01431">
    <property type="entry name" value="Peptidase_M13"/>
    <property type="match status" value="1"/>
</dbReference>
<feature type="domain" description="Peptidase M13 C-terminal" evidence="1">
    <location>
        <begin position="345"/>
        <end position="495"/>
    </location>
</feature>
<sequence>MFIEAVSNMKEVMGQWKVSQESVKRIANDIMNIELGLFGVRCPEDQSIQPAQQVADITMSINELQNYTTFGIGKYVKLYLKSATRGFDIRLNDVKILVSPDTLVNLNNFAATLSDDKFLQYIYFTSLSSLLKNQPSEDCFDLMLPFSPIKSRMYRAYKRHGLREVEGDIIEYVNQHAYFLIRNKFAPFLKDMLESQDWARHDNETLRWIGNKLTTIQYYININDKILINGWLDIYYQQLQFEQNDNFLDMHFKVLRFLKYKNDMRLLFSSAVTKDHPDYLIDSDDYKVLENLVHVFDFTLYAQSFPLTRRYMSLSLGGGSVFSPIFRDMVRYFDKDLTYTHGKNTVDKKVPVLAVKKFEKLARCVAGQDNELNALSNYRNMEDVNVDRMISKIMTDIGGLEVSYQYYIRKFDDTSEKPMHDIRLRELTNEKLFFVGFAGSFCKKQTDAEIADVLRNGGLPNEARVKVTLRNLPAFANAFKCPASSEYVAEQRCRVLANCN</sequence>
<dbReference type="PROSITE" id="PS51885">
    <property type="entry name" value="NEPRILYSIN"/>
    <property type="match status" value="1"/>
</dbReference>
<dbReference type="SUPFAM" id="SSF55486">
    <property type="entry name" value="Metalloproteases ('zincins'), catalytic domain"/>
    <property type="match status" value="1"/>
</dbReference>
<protein>
    <submittedName>
        <fullName evidence="3">Peptidase_M13 domain-containing protein</fullName>
    </submittedName>
</protein>
<dbReference type="GO" id="GO:0004222">
    <property type="term" value="F:metalloendopeptidase activity"/>
    <property type="evidence" value="ECO:0007669"/>
    <property type="project" value="InterPro"/>
</dbReference>
<dbReference type="InterPro" id="IPR024079">
    <property type="entry name" value="MetalloPept_cat_dom_sf"/>
</dbReference>
<dbReference type="Gene3D" id="3.40.390.10">
    <property type="entry name" value="Collagenase (Catalytic Domain)"/>
    <property type="match status" value="1"/>
</dbReference>
<dbReference type="GO" id="GO:0016485">
    <property type="term" value="P:protein processing"/>
    <property type="evidence" value="ECO:0007669"/>
    <property type="project" value="TreeGrafter"/>
</dbReference>
<dbReference type="PANTHER" id="PTHR11733:SF240">
    <property type="entry name" value="GH14155P-RELATED"/>
    <property type="match status" value="1"/>
</dbReference>
<accession>A0A7E4VS71</accession>
<reference evidence="2" key="1">
    <citation type="journal article" date="2013" name="Genetics">
        <title>The draft genome and transcriptome of Panagrellus redivivus are shaped by the harsh demands of a free-living lifestyle.</title>
        <authorList>
            <person name="Srinivasan J."/>
            <person name="Dillman A.R."/>
            <person name="Macchietto M.G."/>
            <person name="Heikkinen L."/>
            <person name="Lakso M."/>
            <person name="Fracchia K.M."/>
            <person name="Antoshechkin I."/>
            <person name="Mortazavi A."/>
            <person name="Wong G."/>
            <person name="Sternberg P.W."/>
        </authorList>
    </citation>
    <scope>NUCLEOTIDE SEQUENCE [LARGE SCALE GENOMIC DNA]</scope>
    <source>
        <strain evidence="2">MT8872</strain>
    </source>
</reference>
<evidence type="ECO:0000313" key="2">
    <source>
        <dbReference type="Proteomes" id="UP000492821"/>
    </source>
</evidence>
<dbReference type="Proteomes" id="UP000492821">
    <property type="component" value="Unassembled WGS sequence"/>
</dbReference>
<dbReference type="InterPro" id="IPR018497">
    <property type="entry name" value="Peptidase_M13_C"/>
</dbReference>
<dbReference type="Gene3D" id="1.10.1380.10">
    <property type="entry name" value="Neutral endopeptidase , domain2"/>
    <property type="match status" value="1"/>
</dbReference>
<keyword evidence="2" id="KW-1185">Reference proteome</keyword>
<dbReference type="InterPro" id="IPR042089">
    <property type="entry name" value="Peptidase_M13_dom_2"/>
</dbReference>
<evidence type="ECO:0000313" key="3">
    <source>
        <dbReference type="WBParaSite" id="Pan_g2782.t1"/>
    </source>
</evidence>
<dbReference type="GO" id="GO:0005886">
    <property type="term" value="C:plasma membrane"/>
    <property type="evidence" value="ECO:0007669"/>
    <property type="project" value="TreeGrafter"/>
</dbReference>
<dbReference type="PANTHER" id="PTHR11733">
    <property type="entry name" value="ZINC METALLOPROTEASE FAMILY M13 NEPRILYSIN-RELATED"/>
    <property type="match status" value="1"/>
</dbReference>